<accession>A0ACC2UM74</accession>
<reference evidence="1" key="1">
    <citation type="submission" date="2022-04" db="EMBL/GenBank/DDBJ databases">
        <title>Genome of the entomopathogenic fungus Entomophthora muscae.</title>
        <authorList>
            <person name="Elya C."/>
            <person name="Lovett B.R."/>
            <person name="Lee E."/>
            <person name="Macias A.M."/>
            <person name="Hajek A.E."/>
            <person name="De Bivort B.L."/>
            <person name="Kasson M.T."/>
            <person name="De Fine Licht H.H."/>
            <person name="Stajich J.E."/>
        </authorList>
    </citation>
    <scope>NUCLEOTIDE SEQUENCE</scope>
    <source>
        <strain evidence="1">Berkeley</strain>
    </source>
</reference>
<organism evidence="1 2">
    <name type="scientific">Entomophthora muscae</name>
    <dbReference type="NCBI Taxonomy" id="34485"/>
    <lineage>
        <taxon>Eukaryota</taxon>
        <taxon>Fungi</taxon>
        <taxon>Fungi incertae sedis</taxon>
        <taxon>Zoopagomycota</taxon>
        <taxon>Entomophthoromycotina</taxon>
        <taxon>Entomophthoromycetes</taxon>
        <taxon>Entomophthorales</taxon>
        <taxon>Entomophthoraceae</taxon>
        <taxon>Entomophthora</taxon>
    </lineage>
</organism>
<proteinExistence type="predicted"/>
<comment type="caution">
    <text evidence="1">The sequence shown here is derived from an EMBL/GenBank/DDBJ whole genome shotgun (WGS) entry which is preliminary data.</text>
</comment>
<dbReference type="Proteomes" id="UP001165960">
    <property type="component" value="Unassembled WGS sequence"/>
</dbReference>
<evidence type="ECO:0000313" key="1">
    <source>
        <dbReference type="EMBL" id="KAJ9087897.1"/>
    </source>
</evidence>
<keyword evidence="2" id="KW-1185">Reference proteome</keyword>
<name>A0ACC2UM74_9FUNG</name>
<gene>
    <name evidence="1" type="ORF">DSO57_1028649</name>
</gene>
<dbReference type="EMBL" id="QTSX02000183">
    <property type="protein sequence ID" value="KAJ9087897.1"/>
    <property type="molecule type" value="Genomic_DNA"/>
</dbReference>
<evidence type="ECO:0000313" key="2">
    <source>
        <dbReference type="Proteomes" id="UP001165960"/>
    </source>
</evidence>
<sequence>MSAPASQKEPKCTKIIEPTPTHMSSPKTLGKKVAKPVFVRETELTPESHQAQKSGEDSPLQAKETVELSPVLSPEDNFSVSLQEDVNLDLDASMQEILAEITSHKSLQSPVLFALPILLDSPGIEQYIALFLPAPKDKVEVETVPESPPAILKAGYFPLLRTANKQVPMEVDPPLDEWEMTVTPVKQDQVRQIKELIKDGAKCICLPGDAVKSTRLQDITLAAKNLLKETKIEMIWEEFCKCYPQFSVAIKHAVTDTIPRKSAETLLTDVGAPHTLGMVDGIPTAIILDGGSFNNIVTKTFMDCVGIMDIAPSNTCYILADGRQVLCLGTVKGLQVQIHSVSRVVDAAVFEHCQFNILLGHQSMK</sequence>
<protein>
    <submittedName>
        <fullName evidence="1">Uncharacterized protein</fullName>
    </submittedName>
</protein>